<evidence type="ECO:0000256" key="3">
    <source>
        <dbReference type="ARBA" id="ARBA00022840"/>
    </source>
</evidence>
<evidence type="ECO:0000259" key="5">
    <source>
        <dbReference type="SMART" id="SM00382"/>
    </source>
</evidence>
<feature type="compositionally biased region" description="Basic and acidic residues" evidence="4">
    <location>
        <begin position="27"/>
        <end position="37"/>
    </location>
</feature>
<keyword evidence="3" id="KW-0067">ATP-binding</keyword>
<dbReference type="SMART" id="SM00382">
    <property type="entry name" value="AAA"/>
    <property type="match status" value="1"/>
</dbReference>
<evidence type="ECO:0000256" key="4">
    <source>
        <dbReference type="SAM" id="MobiDB-lite"/>
    </source>
</evidence>
<feature type="domain" description="AAA+ ATPase" evidence="5">
    <location>
        <begin position="300"/>
        <end position="432"/>
    </location>
</feature>
<protein>
    <submittedName>
        <fullName evidence="6">ATPase family associated with various cellular activities (AAA) family protein</fullName>
    </submittedName>
</protein>
<reference evidence="6 7" key="1">
    <citation type="submission" date="2014-04" db="EMBL/GenBank/DDBJ databases">
        <title>Comparative Genomics of Cryptosporidium Species.</title>
        <authorList>
            <person name="Silva J.C."/>
            <person name="Su Q."/>
            <person name="Chalmers R."/>
            <person name="Chibucos M.C."/>
            <person name="Elwin K."/>
            <person name="Godinez A."/>
            <person name="Guo F."/>
            <person name="Huynh K."/>
            <person name="Orvis J."/>
            <person name="Ott S."/>
            <person name="Sadzewicz L."/>
            <person name="Sengamalay N."/>
            <person name="Shetty A."/>
            <person name="Sun M."/>
            <person name="Tallon L."/>
            <person name="Xiao L."/>
            <person name="Zhang H."/>
            <person name="Fraser C.M."/>
            <person name="Zhu G."/>
            <person name="Kissinger J."/>
            <person name="Widmer G."/>
        </authorList>
    </citation>
    <scope>NUCLEOTIDE SEQUENCE [LARGE SCALE GENOMIC DNA]</scope>
    <source>
        <strain evidence="6 7">UKMEL1</strain>
    </source>
</reference>
<keyword evidence="2" id="KW-0547">Nucleotide-binding</keyword>
<dbReference type="VEuPathDB" id="CryptoDB:CmeUKMEL1_03400"/>
<dbReference type="PANTHER" id="PTHR23389">
    <property type="entry name" value="CHROMOSOME TRANSMISSION FIDELITY FACTOR 18"/>
    <property type="match status" value="1"/>
</dbReference>
<dbReference type="GO" id="GO:0016887">
    <property type="term" value="F:ATP hydrolysis activity"/>
    <property type="evidence" value="ECO:0007669"/>
    <property type="project" value="InterPro"/>
</dbReference>
<dbReference type="InterPro" id="IPR003593">
    <property type="entry name" value="AAA+_ATPase"/>
</dbReference>
<dbReference type="SUPFAM" id="SSF52540">
    <property type="entry name" value="P-loop containing nucleoside triphosphate hydrolases"/>
    <property type="match status" value="1"/>
</dbReference>
<dbReference type="EMBL" id="JIBK01000005">
    <property type="protein sequence ID" value="POM82639.1"/>
    <property type="molecule type" value="Genomic_DNA"/>
</dbReference>
<dbReference type="Gene3D" id="1.10.8.60">
    <property type="match status" value="1"/>
</dbReference>
<evidence type="ECO:0000313" key="6">
    <source>
        <dbReference type="EMBL" id="POM82639.1"/>
    </source>
</evidence>
<evidence type="ECO:0000256" key="1">
    <source>
        <dbReference type="ARBA" id="ARBA00022705"/>
    </source>
</evidence>
<evidence type="ECO:0000313" key="7">
    <source>
        <dbReference type="Proteomes" id="UP000236928"/>
    </source>
</evidence>
<dbReference type="Proteomes" id="UP000236928">
    <property type="component" value="Unassembled WGS sequence"/>
</dbReference>
<dbReference type="GO" id="GO:0005634">
    <property type="term" value="C:nucleus"/>
    <property type="evidence" value="ECO:0007669"/>
    <property type="project" value="TreeGrafter"/>
</dbReference>
<dbReference type="InterPro" id="IPR047854">
    <property type="entry name" value="RFC_lid"/>
</dbReference>
<dbReference type="InterPro" id="IPR003959">
    <property type="entry name" value="ATPase_AAA_core"/>
</dbReference>
<comment type="caution">
    <text evidence="6">The sequence shown here is derived from an EMBL/GenBank/DDBJ whole genome shotgun (WGS) entry which is preliminary data.</text>
</comment>
<feature type="compositionally biased region" description="Acidic residues" evidence="4">
    <location>
        <begin position="1"/>
        <end position="13"/>
    </location>
</feature>
<dbReference type="InterPro" id="IPR027417">
    <property type="entry name" value="P-loop_NTPase"/>
</dbReference>
<dbReference type="Pfam" id="PF00004">
    <property type="entry name" value="AAA"/>
    <property type="match status" value="1"/>
</dbReference>
<gene>
    <name evidence="6" type="ORF">CmeUKMEL1_03400</name>
</gene>
<proteinExistence type="predicted"/>
<sequence length="905" mass="103480">MWDIEEDWSEDESFGLVGKPKNKRKKLDGQKKSEELHVLSQSVSGSESVELDENSSLNIREISLSKAINDLDKKLSDSRTKESTSMDSSMDMSMDFSLNQSLDHRTRAQEEESTEMDFSRFEPIDYDLNFEQAYDTFGLNSIKTLQSDKHTSRSNKIFENIYSMERLNKGIIRFSGVYNPSKSFFVETWEKEDTLNLLEEVKSKKEGSLESIKMNRLDVDVVELELEKDLLKDSSKDFDKNEISRTYTNRPVLTTKYMPKSCLDLVNDEGSIRSILRWIKSWDNFVFKSESSNKGSEAPEIPILLIGGPSGSGKTSMVKILAKQCGYNVNEIKVSDEKTIESFENSIKMGINFGTIQGSSKPSLIMIDELDSLSNSGGVKRSDCFNFLVKLSETHSKTRETVSRPIICICNDIHERSLRSLRAKSLNIVIPSPPKEKIFKRLSYVCRSERLKLEDDEILNELIKIHNCDIRSCLNSIYLMSQKEVGKKDGDNGNLSEKKAQIPIYWEDFENCCYTKDLDQDISGFIKICFGLESGIKKDEVFEYVLEYGEECLANFGLSLAGLLSENIYRCNLMSDFYYDYLKLILDSIVEHNILFSRTNSLVPFLSSATLVSKRIMGLYCNQFRHLGSSTFTFSQNISNSISSIYRDISSSTIETMRVETMTNSFKVYTLPSMLTHFNGIGLLKNLNMWKSTKIFPKFKCLISNNGKSLSSEELESLSILKNLISKMICFGLKFEDQTRGLFSEKNTTYSKISHFLKPRIESLYSFQCLTNSIESGYVRNPSVLPPSPGKFIYDIGFYTLINQLIDFFKEDISKEIIPGIHYFKLKSSCTKNTRSNEKNTLLEKQVPTDIFVSIPTFQDLINKLQVKEKSKINSKKSNTFCIYRYNDGCTDAVKMEVQVSDFFS</sequence>
<dbReference type="CDD" id="cd00009">
    <property type="entry name" value="AAA"/>
    <property type="match status" value="1"/>
</dbReference>
<dbReference type="PANTHER" id="PTHR23389:SF3">
    <property type="entry name" value="CHROMOSOME TRANSMISSION FIDELITY PROTEIN 18 HOMOLOG"/>
    <property type="match status" value="1"/>
</dbReference>
<dbReference type="GO" id="GO:0005524">
    <property type="term" value="F:ATP binding"/>
    <property type="evidence" value="ECO:0007669"/>
    <property type="project" value="UniProtKB-KW"/>
</dbReference>
<evidence type="ECO:0000256" key="2">
    <source>
        <dbReference type="ARBA" id="ARBA00022741"/>
    </source>
</evidence>
<name>A0A2P4YXW1_9CRYT</name>
<dbReference type="GO" id="GO:0003677">
    <property type="term" value="F:DNA binding"/>
    <property type="evidence" value="ECO:0007669"/>
    <property type="project" value="TreeGrafter"/>
</dbReference>
<feature type="region of interest" description="Disordered" evidence="4">
    <location>
        <begin position="1"/>
        <end position="52"/>
    </location>
</feature>
<organism evidence="6 7">
    <name type="scientific">Cryptosporidium meleagridis</name>
    <dbReference type="NCBI Taxonomy" id="93969"/>
    <lineage>
        <taxon>Eukaryota</taxon>
        <taxon>Sar</taxon>
        <taxon>Alveolata</taxon>
        <taxon>Apicomplexa</taxon>
        <taxon>Conoidasida</taxon>
        <taxon>Coccidia</taxon>
        <taxon>Eucoccidiorida</taxon>
        <taxon>Eimeriorina</taxon>
        <taxon>Cryptosporidiidae</taxon>
        <taxon>Cryptosporidium</taxon>
    </lineage>
</organism>
<dbReference type="GO" id="GO:0006260">
    <property type="term" value="P:DNA replication"/>
    <property type="evidence" value="ECO:0007669"/>
    <property type="project" value="UniProtKB-KW"/>
</dbReference>
<dbReference type="Gene3D" id="3.40.50.300">
    <property type="entry name" value="P-loop containing nucleotide triphosphate hydrolases"/>
    <property type="match status" value="1"/>
</dbReference>
<keyword evidence="7" id="KW-1185">Reference proteome</keyword>
<dbReference type="AlphaFoldDB" id="A0A2P4YXW1"/>
<dbReference type="CDD" id="cd18140">
    <property type="entry name" value="HLD_clamp_RFC"/>
    <property type="match status" value="1"/>
</dbReference>
<accession>A0A2P4YXW1</accession>
<dbReference type="OrthoDB" id="2195431at2759"/>
<keyword evidence="1" id="KW-0235">DNA replication</keyword>